<dbReference type="GO" id="GO:0005829">
    <property type="term" value="C:cytosol"/>
    <property type="evidence" value="ECO:0007669"/>
    <property type="project" value="TreeGrafter"/>
</dbReference>
<evidence type="ECO:0000259" key="6">
    <source>
        <dbReference type="Pfam" id="PF00962"/>
    </source>
</evidence>
<feature type="binding site" evidence="5">
    <location>
        <position position="271"/>
    </location>
    <ligand>
        <name>Zn(2+)</name>
        <dbReference type="ChEBI" id="CHEBI:29105"/>
        <note>catalytic</note>
    </ligand>
</feature>
<feature type="domain" description="Adenosine deaminase" evidence="6">
    <location>
        <begin position="86"/>
        <end position="406"/>
    </location>
</feature>
<dbReference type="EC" id="3.5.4.2" evidence="5"/>
<dbReference type="InterPro" id="IPR032466">
    <property type="entry name" value="Metal_Hydrolase"/>
</dbReference>
<keyword evidence="2 5" id="KW-0378">Hydrolase</keyword>
<comment type="catalytic activity">
    <reaction evidence="5">
        <text>adenine + H2O + H(+) = hypoxanthine + NH4(+)</text>
        <dbReference type="Rhea" id="RHEA:23688"/>
        <dbReference type="ChEBI" id="CHEBI:15377"/>
        <dbReference type="ChEBI" id="CHEBI:15378"/>
        <dbReference type="ChEBI" id="CHEBI:16708"/>
        <dbReference type="ChEBI" id="CHEBI:17368"/>
        <dbReference type="ChEBI" id="CHEBI:28938"/>
        <dbReference type="EC" id="3.5.4.2"/>
    </reaction>
</comment>
<dbReference type="GO" id="GO:0006146">
    <property type="term" value="P:adenine catabolic process"/>
    <property type="evidence" value="ECO:0007669"/>
    <property type="project" value="UniProtKB-UniRule"/>
</dbReference>
<dbReference type="InterPro" id="IPR006330">
    <property type="entry name" value="Ado/ade_deaminase"/>
</dbReference>
<accession>A0A3L6ZT98</accession>
<reference evidence="7 8" key="1">
    <citation type="submission" date="2018-10" db="EMBL/GenBank/DDBJ databases">
        <authorList>
            <person name="Li J."/>
        </authorList>
    </citation>
    <scope>NUCLEOTIDE SEQUENCE [LARGE SCALE GENOMIC DNA]</scope>
    <source>
        <strain evidence="7 8">JCM 30549</strain>
    </source>
</reference>
<dbReference type="Proteomes" id="UP000275395">
    <property type="component" value="Unassembled WGS sequence"/>
</dbReference>
<feature type="binding site" evidence="5">
    <location>
        <position position="91"/>
    </location>
    <ligand>
        <name>Zn(2+)</name>
        <dbReference type="ChEBI" id="CHEBI:29105"/>
        <note>catalytic</note>
    </ligand>
</feature>
<dbReference type="NCBIfam" id="NF006850">
    <property type="entry name" value="PRK09358.1-6"/>
    <property type="match status" value="1"/>
</dbReference>
<comment type="cofactor">
    <cofactor evidence="5">
        <name>Zn(2+)</name>
        <dbReference type="ChEBI" id="CHEBI:29105"/>
    </cofactor>
    <text evidence="5">Binds 1 zinc ion per subunit.</text>
</comment>
<evidence type="ECO:0000256" key="4">
    <source>
        <dbReference type="ARBA" id="ARBA00023080"/>
    </source>
</evidence>
<dbReference type="CDD" id="cd01320">
    <property type="entry name" value="ADA"/>
    <property type="match status" value="1"/>
</dbReference>
<comment type="function">
    <text evidence="5">Catalyzes the hydrolytic deamination of adenine to hypoxanthine. Plays an important role in the purine salvage pathway and in nitrogen catabolism.</text>
</comment>
<feature type="binding site" evidence="5">
    <location>
        <position position="354"/>
    </location>
    <ligand>
        <name>substrate</name>
    </ligand>
</feature>
<dbReference type="GO" id="GO:0009117">
    <property type="term" value="P:nucleotide metabolic process"/>
    <property type="evidence" value="ECO:0007669"/>
    <property type="project" value="UniProtKB-KW"/>
</dbReference>
<evidence type="ECO:0000256" key="2">
    <source>
        <dbReference type="ARBA" id="ARBA00022801"/>
    </source>
</evidence>
<name>A0A3L6ZT98_9MICO</name>
<evidence type="ECO:0000313" key="7">
    <source>
        <dbReference type="EMBL" id="RLP71098.1"/>
    </source>
</evidence>
<protein>
    <recommendedName>
        <fullName evidence="5">Adenine deaminase</fullName>
        <shortName evidence="5">ADE</shortName>
        <ecNumber evidence="5">3.5.4.2</ecNumber>
    </recommendedName>
    <alternativeName>
        <fullName evidence="5">Adenine aminohydrolase</fullName>
        <shortName evidence="5">AAH</shortName>
    </alternativeName>
</protein>
<comment type="similarity">
    <text evidence="5">Belongs to the metallo-dependent hydrolases superfamily. Adenosine and AMP deaminases family. Adenine deaminase type 2 subfamily.</text>
</comment>
<dbReference type="PANTHER" id="PTHR43114:SF6">
    <property type="entry name" value="ADENINE DEAMINASE"/>
    <property type="match status" value="1"/>
</dbReference>
<evidence type="ECO:0000256" key="3">
    <source>
        <dbReference type="ARBA" id="ARBA00022833"/>
    </source>
</evidence>
<dbReference type="InterPro" id="IPR001365">
    <property type="entry name" value="A_deaminase_dom"/>
</dbReference>
<dbReference type="Gene3D" id="3.20.20.140">
    <property type="entry name" value="Metal-dependent hydrolases"/>
    <property type="match status" value="1"/>
</dbReference>
<dbReference type="GO" id="GO:0000034">
    <property type="term" value="F:adenine deaminase activity"/>
    <property type="evidence" value="ECO:0007669"/>
    <property type="project" value="UniProtKB-UniRule"/>
</dbReference>
<evidence type="ECO:0000256" key="1">
    <source>
        <dbReference type="ARBA" id="ARBA00022723"/>
    </source>
</evidence>
<keyword evidence="4 5" id="KW-0546">Nucleotide metabolism</keyword>
<dbReference type="Pfam" id="PF00962">
    <property type="entry name" value="A_deaminase"/>
    <property type="match status" value="1"/>
</dbReference>
<organism evidence="7 8">
    <name type="scientific">Mycetocola reblochoni</name>
    <dbReference type="NCBI Taxonomy" id="331618"/>
    <lineage>
        <taxon>Bacteria</taxon>
        <taxon>Bacillati</taxon>
        <taxon>Actinomycetota</taxon>
        <taxon>Actinomycetes</taxon>
        <taxon>Micrococcales</taxon>
        <taxon>Microbacteriaceae</taxon>
        <taxon>Mycetocola</taxon>
    </lineage>
</organism>
<keyword evidence="3 5" id="KW-0862">Zinc</keyword>
<comment type="caution">
    <text evidence="7">The sequence shown here is derived from an EMBL/GenBank/DDBJ whole genome shotgun (WGS) entry which is preliminary data.</text>
</comment>
<evidence type="ECO:0000256" key="5">
    <source>
        <dbReference type="HAMAP-Rule" id="MF_01962"/>
    </source>
</evidence>
<feature type="active site" description="Proton donor" evidence="5">
    <location>
        <position position="274"/>
    </location>
</feature>
<proteinExistence type="inferred from homology"/>
<sequence length="426" mass="46880">MEDPPKSWRLRRGNPCVHAQTVSRVLRARVAEEPAERSDDAARHPGREAWWIRRCRARPRCGCLDYRRADLRCAQPTQKARSPVWPSAELHVHIEGTLEVPLLLRLAERNAVELVSSDPEVLQRRYAFDSLQSFLDLYYENLAVLRTEQDFYELCSAYLERAARAGVRHAEIFFDPQSHTERGVPLGTVVFGLSRAIGEAQERWGMTASLILCLLRHLGGEAASDMIRAALPFRRHFVGVGLDSSELGFPPSLFQEAFAIAAAEGLHRVAHAGEEGGPDYVWEALDLLGVERVDHGNRALEDAELMAVLRERRIPLTVCPLSNLALKTAPDELADHALPVMLDEGLLASVHSDDPAYFGGYLDDNIAALRAAGVLTEEQFGVLAANSIVSSFASAERKAELLAEVRAHALALGVAVPAAARRGAAE</sequence>
<dbReference type="AlphaFoldDB" id="A0A3L6ZT98"/>
<dbReference type="HAMAP" id="MF_01962">
    <property type="entry name" value="Adenine_deaminase"/>
    <property type="match status" value="1"/>
</dbReference>
<evidence type="ECO:0000313" key="8">
    <source>
        <dbReference type="Proteomes" id="UP000275395"/>
    </source>
</evidence>
<gene>
    <name evidence="7" type="ORF">D9V30_01375</name>
</gene>
<feature type="binding site" evidence="5">
    <location>
        <position position="93"/>
    </location>
    <ligand>
        <name>Zn(2+)</name>
        <dbReference type="ChEBI" id="CHEBI:29105"/>
        <note>catalytic</note>
    </ligand>
</feature>
<dbReference type="EMBL" id="RCUW01000001">
    <property type="protein sequence ID" value="RLP71098.1"/>
    <property type="molecule type" value="Genomic_DNA"/>
</dbReference>
<dbReference type="GO" id="GO:0008270">
    <property type="term" value="F:zinc ion binding"/>
    <property type="evidence" value="ECO:0007669"/>
    <property type="project" value="UniProtKB-UniRule"/>
</dbReference>
<keyword evidence="1 5" id="KW-0479">Metal-binding</keyword>
<feature type="binding site" evidence="5">
    <location>
        <position position="353"/>
    </location>
    <ligand>
        <name>Zn(2+)</name>
        <dbReference type="ChEBI" id="CHEBI:29105"/>
        <note>catalytic</note>
    </ligand>
</feature>
<feature type="site" description="Important for catalytic activity" evidence="5">
    <location>
        <position position="295"/>
    </location>
</feature>
<dbReference type="NCBIfam" id="TIGR01430">
    <property type="entry name" value="aden_deam"/>
    <property type="match status" value="1"/>
</dbReference>
<dbReference type="SUPFAM" id="SSF51556">
    <property type="entry name" value="Metallo-dependent hydrolases"/>
    <property type="match status" value="1"/>
</dbReference>
<dbReference type="PANTHER" id="PTHR43114">
    <property type="entry name" value="ADENINE DEAMINASE"/>
    <property type="match status" value="1"/>
</dbReference>
<dbReference type="InterPro" id="IPR028892">
    <property type="entry name" value="ADE"/>
</dbReference>
<dbReference type="GO" id="GO:0043103">
    <property type="term" value="P:hypoxanthine salvage"/>
    <property type="evidence" value="ECO:0007669"/>
    <property type="project" value="UniProtKB-UniRule"/>
</dbReference>